<dbReference type="GO" id="GO:0003700">
    <property type="term" value="F:DNA-binding transcription factor activity"/>
    <property type="evidence" value="ECO:0007669"/>
    <property type="project" value="TreeGrafter"/>
</dbReference>
<dbReference type="InterPro" id="IPR000843">
    <property type="entry name" value="HTH_LacI"/>
</dbReference>
<reference evidence="6 7" key="1">
    <citation type="submission" date="2018-05" db="EMBL/GenBank/DDBJ databases">
        <title>Brachybacterium sp. M1HQ-2T, whole genome shotgun sequence.</title>
        <authorList>
            <person name="Tuo L."/>
        </authorList>
    </citation>
    <scope>NUCLEOTIDE SEQUENCE [LARGE SCALE GENOMIC DNA]</scope>
    <source>
        <strain evidence="6 7">M1HQ-2</strain>
    </source>
</reference>
<feature type="compositionally biased region" description="Low complexity" evidence="4">
    <location>
        <begin position="333"/>
        <end position="352"/>
    </location>
</feature>
<dbReference type="Pfam" id="PF00356">
    <property type="entry name" value="LacI"/>
    <property type="match status" value="1"/>
</dbReference>
<dbReference type="Proteomes" id="UP000245590">
    <property type="component" value="Unassembled WGS sequence"/>
</dbReference>
<evidence type="ECO:0000313" key="6">
    <source>
        <dbReference type="EMBL" id="PWH07440.1"/>
    </source>
</evidence>
<evidence type="ECO:0000256" key="2">
    <source>
        <dbReference type="ARBA" id="ARBA00023125"/>
    </source>
</evidence>
<dbReference type="PROSITE" id="PS50932">
    <property type="entry name" value="HTH_LACI_2"/>
    <property type="match status" value="1"/>
</dbReference>
<name>A0A2U2RNJ2_9MICO</name>
<dbReference type="SUPFAM" id="SSF47413">
    <property type="entry name" value="lambda repressor-like DNA-binding domains"/>
    <property type="match status" value="1"/>
</dbReference>
<accession>A0A2U2RNJ2</accession>
<dbReference type="PROSITE" id="PS00356">
    <property type="entry name" value="HTH_LACI_1"/>
    <property type="match status" value="1"/>
</dbReference>
<dbReference type="EMBL" id="QFKX01000001">
    <property type="protein sequence ID" value="PWH07440.1"/>
    <property type="molecule type" value="Genomic_DNA"/>
</dbReference>
<organism evidence="6 7">
    <name type="scientific">Brachybacterium endophyticum</name>
    <dbReference type="NCBI Taxonomy" id="2182385"/>
    <lineage>
        <taxon>Bacteria</taxon>
        <taxon>Bacillati</taxon>
        <taxon>Actinomycetota</taxon>
        <taxon>Actinomycetes</taxon>
        <taxon>Micrococcales</taxon>
        <taxon>Dermabacteraceae</taxon>
        <taxon>Brachybacterium</taxon>
    </lineage>
</organism>
<dbReference type="SMART" id="SM00354">
    <property type="entry name" value="HTH_LACI"/>
    <property type="match status" value="1"/>
</dbReference>
<dbReference type="InterPro" id="IPR046335">
    <property type="entry name" value="LacI/GalR-like_sensor"/>
</dbReference>
<dbReference type="Pfam" id="PF13377">
    <property type="entry name" value="Peripla_BP_3"/>
    <property type="match status" value="1"/>
</dbReference>
<evidence type="ECO:0000256" key="1">
    <source>
        <dbReference type="ARBA" id="ARBA00023015"/>
    </source>
</evidence>
<dbReference type="CDD" id="cd01392">
    <property type="entry name" value="HTH_LacI"/>
    <property type="match status" value="1"/>
</dbReference>
<gene>
    <name evidence="6" type="ORF">DEO23_02045</name>
</gene>
<keyword evidence="2" id="KW-0238">DNA-binding</keyword>
<comment type="caution">
    <text evidence="6">The sequence shown here is derived from an EMBL/GenBank/DDBJ whole genome shotgun (WGS) entry which is preliminary data.</text>
</comment>
<dbReference type="PANTHER" id="PTHR30146">
    <property type="entry name" value="LACI-RELATED TRANSCRIPTIONAL REPRESSOR"/>
    <property type="match status" value="1"/>
</dbReference>
<evidence type="ECO:0000256" key="3">
    <source>
        <dbReference type="ARBA" id="ARBA00023163"/>
    </source>
</evidence>
<dbReference type="InterPro" id="IPR010982">
    <property type="entry name" value="Lambda_DNA-bd_dom_sf"/>
</dbReference>
<dbReference type="Gene3D" id="1.10.260.40">
    <property type="entry name" value="lambda repressor-like DNA-binding domains"/>
    <property type="match status" value="1"/>
</dbReference>
<evidence type="ECO:0000259" key="5">
    <source>
        <dbReference type="PROSITE" id="PS50932"/>
    </source>
</evidence>
<dbReference type="Gene3D" id="3.40.50.2300">
    <property type="match status" value="2"/>
</dbReference>
<protein>
    <submittedName>
        <fullName evidence="6">LacI family transcriptional regulator</fullName>
    </submittedName>
</protein>
<dbReference type="RefSeq" id="WP_109274325.1">
    <property type="nucleotide sequence ID" value="NZ_QFKX01000001.1"/>
</dbReference>
<keyword evidence="3" id="KW-0804">Transcription</keyword>
<evidence type="ECO:0000256" key="4">
    <source>
        <dbReference type="SAM" id="MobiDB-lite"/>
    </source>
</evidence>
<evidence type="ECO:0000313" key="7">
    <source>
        <dbReference type="Proteomes" id="UP000245590"/>
    </source>
</evidence>
<feature type="region of interest" description="Disordered" evidence="4">
    <location>
        <begin position="333"/>
        <end position="361"/>
    </location>
</feature>
<dbReference type="CDD" id="cd06267">
    <property type="entry name" value="PBP1_LacI_sugar_binding-like"/>
    <property type="match status" value="1"/>
</dbReference>
<dbReference type="PANTHER" id="PTHR30146:SF138">
    <property type="entry name" value="TRANSCRIPTIONAL REGULATORY PROTEIN"/>
    <property type="match status" value="1"/>
</dbReference>
<dbReference type="OrthoDB" id="3258243at2"/>
<dbReference type="AlphaFoldDB" id="A0A2U2RNJ2"/>
<dbReference type="GO" id="GO:0000976">
    <property type="term" value="F:transcription cis-regulatory region binding"/>
    <property type="evidence" value="ECO:0007669"/>
    <property type="project" value="TreeGrafter"/>
</dbReference>
<feature type="domain" description="HTH lacI-type" evidence="5">
    <location>
        <begin position="4"/>
        <end position="58"/>
    </location>
</feature>
<keyword evidence="1" id="KW-0805">Transcription regulation</keyword>
<sequence>MRSTTIRDVAAAASVSIATVSRALSSPELVAPATRDRVRSVARELGYHSSRSGRFASADARTIALLVPDLENPFFGQVAKGVQARARSDGLLVAVCDTDEDPMLERAVLETVVSQVDALILCSPRGPDETILAAAAQLPTALANREVEGLPSVQFDEDRGVTASLRHLVALGHRRIAYAGGPPASWTQRRRSSAVRRFAAHHPECRVLDLGPFQPYLSGGAGAAQQAIDAGVTAVVAFNDLLALGIIGHLTQQGLRVPEDMSVSGIDNVAAATHVRPHLTTVDVPRVQMGRTAVDLVLGAMRRESPPAPQKLPAELIVRDSTAVAPAPVAGAHAPTAVAPAPAAATPTSHAPLPAPPLTST</sequence>
<dbReference type="InterPro" id="IPR028082">
    <property type="entry name" value="Peripla_BP_I"/>
</dbReference>
<proteinExistence type="predicted"/>
<dbReference type="SUPFAM" id="SSF53822">
    <property type="entry name" value="Periplasmic binding protein-like I"/>
    <property type="match status" value="1"/>
</dbReference>
<keyword evidence="7" id="KW-1185">Reference proteome</keyword>